<organism evidence="2">
    <name type="scientific">bioreactor metagenome</name>
    <dbReference type="NCBI Taxonomy" id="1076179"/>
    <lineage>
        <taxon>unclassified sequences</taxon>
        <taxon>metagenomes</taxon>
        <taxon>ecological metagenomes</taxon>
    </lineage>
</organism>
<feature type="domain" description="Xylose isomerase-like TIM barrel" evidence="1">
    <location>
        <begin position="9"/>
        <end position="112"/>
    </location>
</feature>
<dbReference type="PANTHER" id="PTHR12110:SF41">
    <property type="entry name" value="INOSOSE DEHYDRATASE"/>
    <property type="match status" value="1"/>
</dbReference>
<dbReference type="InterPro" id="IPR050312">
    <property type="entry name" value="IolE/XylAMocC-like"/>
</dbReference>
<dbReference type="InterPro" id="IPR013022">
    <property type="entry name" value="Xyl_isomerase-like_TIM-brl"/>
</dbReference>
<evidence type="ECO:0000259" key="1">
    <source>
        <dbReference type="Pfam" id="PF01261"/>
    </source>
</evidence>
<dbReference type="PANTHER" id="PTHR12110">
    <property type="entry name" value="HYDROXYPYRUVATE ISOMERASE"/>
    <property type="match status" value="1"/>
</dbReference>
<keyword evidence="2" id="KW-0456">Lyase</keyword>
<sequence>MKACPEAYLLLDIGHLHGAGGDVVGTIEKYHDRIEAVHFKDIEIKDKSIGIERWTERLRFCELGAGNAGVDYAGAAKALLKQGYDGWVFIEHDNHTDEPVKQLKTSLGLVRKAFGK</sequence>
<dbReference type="AlphaFoldDB" id="A0A645FT80"/>
<evidence type="ECO:0000313" key="2">
    <source>
        <dbReference type="EMBL" id="MPN17658.1"/>
    </source>
</evidence>
<dbReference type="SUPFAM" id="SSF51658">
    <property type="entry name" value="Xylose isomerase-like"/>
    <property type="match status" value="1"/>
</dbReference>
<accession>A0A645FT80</accession>
<name>A0A645FT80_9ZZZZ</name>
<reference evidence="2" key="1">
    <citation type="submission" date="2019-08" db="EMBL/GenBank/DDBJ databases">
        <authorList>
            <person name="Kucharzyk K."/>
            <person name="Murdoch R.W."/>
            <person name="Higgins S."/>
            <person name="Loffler F."/>
        </authorList>
    </citation>
    <scope>NUCLEOTIDE SEQUENCE</scope>
</reference>
<dbReference type="GO" id="GO:0050114">
    <property type="term" value="F:myo-inosose-2 dehydratase activity"/>
    <property type="evidence" value="ECO:0007669"/>
    <property type="project" value="UniProtKB-EC"/>
</dbReference>
<comment type="caution">
    <text evidence="2">The sequence shown here is derived from an EMBL/GenBank/DDBJ whole genome shotgun (WGS) entry which is preliminary data.</text>
</comment>
<dbReference type="EMBL" id="VSSQ01064836">
    <property type="protein sequence ID" value="MPN17658.1"/>
    <property type="molecule type" value="Genomic_DNA"/>
</dbReference>
<gene>
    <name evidence="2" type="primary">iolE_16</name>
    <name evidence="2" type="ORF">SDC9_165013</name>
</gene>
<dbReference type="Pfam" id="PF01261">
    <property type="entry name" value="AP_endonuc_2"/>
    <property type="match status" value="1"/>
</dbReference>
<proteinExistence type="predicted"/>
<dbReference type="Gene3D" id="3.20.20.150">
    <property type="entry name" value="Divalent-metal-dependent TIM barrel enzymes"/>
    <property type="match status" value="1"/>
</dbReference>
<protein>
    <submittedName>
        <fullName evidence="2">Inosose dehydratase</fullName>
        <ecNumber evidence="2">4.2.1.44</ecNumber>
    </submittedName>
</protein>
<dbReference type="InterPro" id="IPR036237">
    <property type="entry name" value="Xyl_isomerase-like_sf"/>
</dbReference>
<dbReference type="EC" id="4.2.1.44" evidence="2"/>